<reference evidence="4" key="1">
    <citation type="submission" date="2021-07" db="EMBL/GenBank/DDBJ databases">
        <authorList>
            <person name="Durling M."/>
        </authorList>
    </citation>
    <scope>NUCLEOTIDE SEQUENCE</scope>
</reference>
<keyword evidence="1" id="KW-0378">Hydrolase</keyword>
<dbReference type="PANTHER" id="PTHR48081:SF8">
    <property type="entry name" value="ALPHA_BETA HYDROLASE FOLD-3 DOMAIN-CONTAINING PROTEIN-RELATED"/>
    <property type="match status" value="1"/>
</dbReference>
<protein>
    <recommendedName>
        <fullName evidence="3">Alpha/beta hydrolase fold-3 domain-containing protein</fullName>
    </recommendedName>
</protein>
<dbReference type="SUPFAM" id="SSF53474">
    <property type="entry name" value="alpha/beta-Hydrolases"/>
    <property type="match status" value="1"/>
</dbReference>
<evidence type="ECO:0000313" key="5">
    <source>
        <dbReference type="Proteomes" id="UP000696280"/>
    </source>
</evidence>
<dbReference type="GO" id="GO:0016787">
    <property type="term" value="F:hydrolase activity"/>
    <property type="evidence" value="ECO:0007669"/>
    <property type="project" value="UniProtKB-KW"/>
</dbReference>
<evidence type="ECO:0000256" key="2">
    <source>
        <dbReference type="SAM" id="MobiDB-lite"/>
    </source>
</evidence>
<accession>A0A9N9L9X4</accession>
<name>A0A9N9L9X4_9HELO</name>
<dbReference type="AlphaFoldDB" id="A0A9N9L9X4"/>
<dbReference type="Pfam" id="PF07859">
    <property type="entry name" value="Abhydrolase_3"/>
    <property type="match status" value="1"/>
</dbReference>
<keyword evidence="5" id="KW-1185">Reference proteome</keyword>
<dbReference type="InterPro" id="IPR013094">
    <property type="entry name" value="AB_hydrolase_3"/>
</dbReference>
<dbReference type="InterPro" id="IPR029058">
    <property type="entry name" value="AB_hydrolase_fold"/>
</dbReference>
<comment type="caution">
    <text evidence="4">The sequence shown here is derived from an EMBL/GenBank/DDBJ whole genome shotgun (WGS) entry which is preliminary data.</text>
</comment>
<feature type="region of interest" description="Disordered" evidence="2">
    <location>
        <begin position="63"/>
        <end position="84"/>
    </location>
</feature>
<dbReference type="EMBL" id="CAJVRL010000101">
    <property type="protein sequence ID" value="CAG8960628.1"/>
    <property type="molecule type" value="Genomic_DNA"/>
</dbReference>
<evidence type="ECO:0000313" key="4">
    <source>
        <dbReference type="EMBL" id="CAG8960628.1"/>
    </source>
</evidence>
<gene>
    <name evidence="4" type="ORF">HYFRA_00013506</name>
</gene>
<dbReference type="Proteomes" id="UP000696280">
    <property type="component" value="Unassembled WGS sequence"/>
</dbReference>
<evidence type="ECO:0000256" key="1">
    <source>
        <dbReference type="ARBA" id="ARBA00022801"/>
    </source>
</evidence>
<dbReference type="InterPro" id="IPR050300">
    <property type="entry name" value="GDXG_lipolytic_enzyme"/>
</dbReference>
<dbReference type="OrthoDB" id="408631at2759"/>
<sequence length="337" mass="37708">MSRTTLHIQAGIFRFFQVIGSYCDRYLSTPLPPPPSFTRRISSAVGSTPGPFDLLFYAPPSYQKPKTKSDSDPNSNQHPKTKHPLLIDFHGGGYTIGRACDDARWFAAVLEHNPDCLIVSVDYRLAPSYPFPVGIEDCVSAVLYLWENAEEFGIDVDKTSFSGFSSGGNFTFTVAMRLCELLKERRDIVRRGTLRSLISFYPALDWTISKEQRKVSNVNSKPLPVPPGMGGLYEGSYLHPRPEDLRHPLLSPGLASGEILKEALPHHLVIITCWADPLLAEAETFRARLKEVGKRVEGYTVPGVEHGWDKWPSWRKGNQKRDEAYEVAALSLGESWA</sequence>
<feature type="domain" description="Alpha/beta hydrolase fold-3" evidence="3">
    <location>
        <begin position="87"/>
        <end position="308"/>
    </location>
</feature>
<evidence type="ECO:0000259" key="3">
    <source>
        <dbReference type="Pfam" id="PF07859"/>
    </source>
</evidence>
<proteinExistence type="predicted"/>
<dbReference type="Gene3D" id="3.40.50.1820">
    <property type="entry name" value="alpha/beta hydrolase"/>
    <property type="match status" value="1"/>
</dbReference>
<organism evidence="4 5">
    <name type="scientific">Hymenoscyphus fraxineus</name>
    <dbReference type="NCBI Taxonomy" id="746836"/>
    <lineage>
        <taxon>Eukaryota</taxon>
        <taxon>Fungi</taxon>
        <taxon>Dikarya</taxon>
        <taxon>Ascomycota</taxon>
        <taxon>Pezizomycotina</taxon>
        <taxon>Leotiomycetes</taxon>
        <taxon>Helotiales</taxon>
        <taxon>Helotiaceae</taxon>
        <taxon>Hymenoscyphus</taxon>
    </lineage>
</organism>
<dbReference type="PANTHER" id="PTHR48081">
    <property type="entry name" value="AB HYDROLASE SUPERFAMILY PROTEIN C4A8.06C"/>
    <property type="match status" value="1"/>
</dbReference>